<dbReference type="AlphaFoldDB" id="J7LC84"/>
<evidence type="ECO:0000313" key="2">
    <source>
        <dbReference type="EMBL" id="AFR08072.1"/>
    </source>
</evidence>
<reference evidence="3" key="2">
    <citation type="submission" date="2012-08" db="EMBL/GenBank/DDBJ databases">
        <title>Whole-genome sequence of Nocardiopsis alba strain ATCC BAA-2165 associated with honeybees.</title>
        <authorList>
            <person name="Qiao J."/>
            <person name="Chen L."/>
            <person name="Li Y."/>
            <person name="Wang J."/>
            <person name="Zhang W."/>
            <person name="Chen S."/>
        </authorList>
    </citation>
    <scope>NUCLEOTIDE SEQUENCE [LARGE SCALE GENOMIC DNA]</scope>
    <source>
        <strain evidence="3">ATCC BAA-2165 / BE74</strain>
    </source>
</reference>
<feature type="region of interest" description="Disordered" evidence="1">
    <location>
        <begin position="1"/>
        <end position="20"/>
    </location>
</feature>
<dbReference type="KEGG" id="nal:B005_1412"/>
<dbReference type="EMBL" id="CP003788">
    <property type="protein sequence ID" value="AFR08072.1"/>
    <property type="molecule type" value="Genomic_DNA"/>
</dbReference>
<gene>
    <name evidence="2" type="ordered locus">B005_1412</name>
</gene>
<dbReference type="HOGENOM" id="CLU_3330725_0_0_11"/>
<dbReference type="Proteomes" id="UP000003779">
    <property type="component" value="Chromosome"/>
</dbReference>
<evidence type="ECO:0000256" key="1">
    <source>
        <dbReference type="SAM" id="MobiDB-lite"/>
    </source>
</evidence>
<name>J7LC84_NOCAA</name>
<proteinExistence type="predicted"/>
<organism evidence="2 3">
    <name type="scientific">Nocardiopsis alba (strain ATCC BAA-2165 / BE74)</name>
    <dbReference type="NCBI Taxonomy" id="1205910"/>
    <lineage>
        <taxon>Bacteria</taxon>
        <taxon>Bacillati</taxon>
        <taxon>Actinomycetota</taxon>
        <taxon>Actinomycetes</taxon>
        <taxon>Streptosporangiales</taxon>
        <taxon>Nocardiopsidaceae</taxon>
        <taxon>Nocardiopsis</taxon>
    </lineage>
</organism>
<sequence>MGRRYDAGGDPSGTYGDAGGEVVRASLREVRAVGGRVG</sequence>
<protein>
    <submittedName>
        <fullName evidence="2">Uncharacterized protein</fullName>
    </submittedName>
</protein>
<accession>J7LC84</accession>
<reference evidence="2 3" key="1">
    <citation type="journal article" date="2012" name="J. Bacteriol.">
        <title>Whole-Genome Sequence of Nocardiopsis alba Strain ATCC BAA-2165, Associated with Honeybees.</title>
        <authorList>
            <person name="Qiao J."/>
            <person name="Chen L."/>
            <person name="Li Y."/>
            <person name="Wang J."/>
            <person name="Zhang W."/>
            <person name="Chen S."/>
        </authorList>
    </citation>
    <scope>NUCLEOTIDE SEQUENCE [LARGE SCALE GENOMIC DNA]</scope>
    <source>
        <strain evidence="3">ATCC BAA-2165 / BE74</strain>
    </source>
</reference>
<evidence type="ECO:0000313" key="3">
    <source>
        <dbReference type="Proteomes" id="UP000003779"/>
    </source>
</evidence>